<evidence type="ECO:0000256" key="1">
    <source>
        <dbReference type="SAM" id="SignalP"/>
    </source>
</evidence>
<proteinExistence type="predicted"/>
<name>A0A9Q9ARV6_9PEZI</name>
<gene>
    <name evidence="2" type="ORF">Slin15195_G042050</name>
</gene>
<keyword evidence="3" id="KW-1185">Reference proteome</keyword>
<evidence type="ECO:0000313" key="2">
    <source>
        <dbReference type="EMBL" id="USW50886.1"/>
    </source>
</evidence>
<reference evidence="2" key="1">
    <citation type="submission" date="2022-06" db="EMBL/GenBank/DDBJ databases">
        <title>Complete genome sequences of two strains of the flax pathogen Septoria linicola.</title>
        <authorList>
            <person name="Lapalu N."/>
            <person name="Simon A."/>
            <person name="Demenou B."/>
            <person name="Paumier D."/>
            <person name="Guillot M.-P."/>
            <person name="Gout L."/>
            <person name="Valade R."/>
        </authorList>
    </citation>
    <scope>NUCLEOTIDE SEQUENCE</scope>
    <source>
        <strain evidence="2">SE15195</strain>
    </source>
</reference>
<dbReference type="EMBL" id="CP099420">
    <property type="protein sequence ID" value="USW50886.1"/>
    <property type="molecule type" value="Genomic_DNA"/>
</dbReference>
<keyword evidence="1" id="KW-0732">Signal</keyword>
<dbReference type="OrthoDB" id="3642993at2759"/>
<feature type="signal peptide" evidence="1">
    <location>
        <begin position="1"/>
        <end position="20"/>
    </location>
</feature>
<dbReference type="AlphaFoldDB" id="A0A9Q9ARV6"/>
<organism evidence="2 3">
    <name type="scientific">Septoria linicola</name>
    <dbReference type="NCBI Taxonomy" id="215465"/>
    <lineage>
        <taxon>Eukaryota</taxon>
        <taxon>Fungi</taxon>
        <taxon>Dikarya</taxon>
        <taxon>Ascomycota</taxon>
        <taxon>Pezizomycotina</taxon>
        <taxon>Dothideomycetes</taxon>
        <taxon>Dothideomycetidae</taxon>
        <taxon>Mycosphaerellales</taxon>
        <taxon>Mycosphaerellaceae</taxon>
        <taxon>Septoria</taxon>
    </lineage>
</organism>
<protein>
    <submittedName>
        <fullName evidence="2">Uncharacterized protein</fullName>
    </submittedName>
</protein>
<sequence>MFFLKTTLTTLATLASSAQALYFHLEPFSVSDVRIPSESHSISFTINNPTAVFEQGGSSFRNCSIAWTGCNVPTCWTSCQSDGLGPSYYARVEPESYNGAYDFSLEVEEYFVYRNSGRYNATIPVAEGSGGYRCSRGGQSTVCGYWGEPAGVNSNLTATYSVGPRDNVCQPAGSA</sequence>
<accession>A0A9Q9ARV6</accession>
<feature type="chain" id="PRO_5040172296" evidence="1">
    <location>
        <begin position="21"/>
        <end position="175"/>
    </location>
</feature>
<dbReference type="Proteomes" id="UP001056384">
    <property type="component" value="Chromosome 3"/>
</dbReference>
<evidence type="ECO:0000313" key="3">
    <source>
        <dbReference type="Proteomes" id="UP001056384"/>
    </source>
</evidence>